<accession>A0ABP7B8U4</accession>
<feature type="transmembrane region" description="Helical" evidence="1">
    <location>
        <begin position="427"/>
        <end position="446"/>
    </location>
</feature>
<feature type="transmembrane region" description="Helical" evidence="1">
    <location>
        <begin position="620"/>
        <end position="640"/>
    </location>
</feature>
<evidence type="ECO:0000256" key="1">
    <source>
        <dbReference type="SAM" id="Phobius"/>
    </source>
</evidence>
<keyword evidence="1" id="KW-1133">Transmembrane helix</keyword>
<dbReference type="Proteomes" id="UP001410795">
    <property type="component" value="Unassembled WGS sequence"/>
</dbReference>
<protein>
    <recommendedName>
        <fullName evidence="4">Glycosyl transferase</fullName>
    </recommendedName>
</protein>
<gene>
    <name evidence="2" type="ORF">GCM10022202_11150</name>
</gene>
<dbReference type="EMBL" id="BAAAYV010000005">
    <property type="protein sequence ID" value="GAA3653053.1"/>
    <property type="molecule type" value="Genomic_DNA"/>
</dbReference>
<proteinExistence type="predicted"/>
<keyword evidence="1" id="KW-0472">Membrane</keyword>
<feature type="transmembrane region" description="Helical" evidence="1">
    <location>
        <begin position="549"/>
        <end position="568"/>
    </location>
</feature>
<feature type="transmembrane region" description="Helical" evidence="1">
    <location>
        <begin position="680"/>
        <end position="702"/>
    </location>
</feature>
<feature type="transmembrane region" description="Helical" evidence="1">
    <location>
        <begin position="714"/>
        <end position="735"/>
    </location>
</feature>
<feature type="transmembrane region" description="Helical" evidence="1">
    <location>
        <begin position="348"/>
        <end position="372"/>
    </location>
</feature>
<sequence length="941" mass="97067">MPPAVHAILVARSTPQAAAQLERTLDALRAQTRPVDALTIVVCGSADRLRSLIDASGAEGAIEAPAGTSFATAVRLGAARVPQERAVWLLAYDTAPEPGALAALSAALERAPSVAIAAPKVVDAADPSQIVSLGVSMTRLGRTVPLANGEYDQGQHDADDDVLGADVRGVLLRAETRAHLLPDPALAGADEGLDMGVRARLGGRRVALAPGARLHAPVAGMAGLSRRPMARAYAVRTAQLHRRLAYAPAWAVPLSWLSLLPLALWRSFLHLVAKAPARVPAEWAAALTVLVRLPAAARSRGRIRAFRSGSWAQIAPLRATNAELRERYDPGGGEPVVRRELRFFSGGGAWAVLAALVVGVIAFLPLLAWPVLGGGGLLPLHETVSGLWAEAAYGLRSLGDDVVSVADPFSALLAALGSLWPGRPSYALVLVWVLALPLAVLGGWFAATRVTERSGVRVAVGVLWALAPTFLAALVDGRPAAVLLHLLLPWLFFAASVAHRSWGASGAGSIVLIAVLACAPSLAPALAVLWAIALLLALAFRVRRGAARVLWLVLPSAVVFAPLVHAQLMRGTPWALLADPGRPWAGSDAAGPLLLALGIPTADPAGWGALLGWLGVSDPAAIASWAPVLLAPLGLLALAAPLTPRWRAGIGAVVIAAAGLAGAQLIAGVQVAAIDSSSVPVWPGAALSLAWLGVVAAAAVTLDAGIPLRSGARGAAVLATVCVAVVAVPALTAVARDDAQLTNGPASTLPAYVTARAADERDLGTFVLTAQPDGGLAVRVVWGATETLGGQSTLQATEPGASDADVRIAELTSDLVSASAGDVPRRLSELGVRFVLLESTADAETDASRTRRLEAITAIDQRAGFVRVGETAKGVLWRLDADPEPRAELTAAERATVQGIAMSQLGALLVALLLAVPTAASRREVRRTPRVVGRGYEEGNR</sequence>
<feature type="transmembrane region" description="Helical" evidence="1">
    <location>
        <begin position="652"/>
        <end position="674"/>
    </location>
</feature>
<dbReference type="Pfam" id="PF13641">
    <property type="entry name" value="Glyco_tranf_2_3"/>
    <property type="match status" value="1"/>
</dbReference>
<feature type="transmembrane region" description="Helical" evidence="1">
    <location>
        <begin position="458"/>
        <end position="475"/>
    </location>
</feature>
<evidence type="ECO:0000313" key="2">
    <source>
        <dbReference type="EMBL" id="GAA3653053.1"/>
    </source>
</evidence>
<feature type="transmembrane region" description="Helical" evidence="1">
    <location>
        <begin position="510"/>
        <end position="537"/>
    </location>
</feature>
<dbReference type="InterPro" id="IPR029044">
    <property type="entry name" value="Nucleotide-diphossugar_trans"/>
</dbReference>
<dbReference type="RefSeq" id="WP_221855337.1">
    <property type="nucleotide sequence ID" value="NZ_BAAAYV010000005.1"/>
</dbReference>
<feature type="transmembrane region" description="Helical" evidence="1">
    <location>
        <begin position="244"/>
        <end position="265"/>
    </location>
</feature>
<reference evidence="3" key="1">
    <citation type="journal article" date="2019" name="Int. J. Syst. Evol. Microbiol.">
        <title>The Global Catalogue of Microorganisms (GCM) 10K type strain sequencing project: providing services to taxonomists for standard genome sequencing and annotation.</title>
        <authorList>
            <consortium name="The Broad Institute Genomics Platform"/>
            <consortium name="The Broad Institute Genome Sequencing Center for Infectious Disease"/>
            <person name="Wu L."/>
            <person name="Ma J."/>
        </authorList>
    </citation>
    <scope>NUCLEOTIDE SEQUENCE [LARGE SCALE GENOMIC DNA]</scope>
    <source>
        <strain evidence="3">JCM 16546</strain>
    </source>
</reference>
<comment type="caution">
    <text evidence="2">The sequence shown here is derived from an EMBL/GenBank/DDBJ whole genome shotgun (WGS) entry which is preliminary data.</text>
</comment>
<evidence type="ECO:0000313" key="3">
    <source>
        <dbReference type="Proteomes" id="UP001410795"/>
    </source>
</evidence>
<keyword evidence="3" id="KW-1185">Reference proteome</keyword>
<dbReference type="Gene3D" id="3.90.550.10">
    <property type="entry name" value="Spore Coat Polysaccharide Biosynthesis Protein SpsA, Chain A"/>
    <property type="match status" value="1"/>
</dbReference>
<organism evidence="2 3">
    <name type="scientific">Microbacterium marinilacus</name>
    <dbReference type="NCBI Taxonomy" id="415209"/>
    <lineage>
        <taxon>Bacteria</taxon>
        <taxon>Bacillati</taxon>
        <taxon>Actinomycetota</taxon>
        <taxon>Actinomycetes</taxon>
        <taxon>Micrococcales</taxon>
        <taxon>Microbacteriaceae</taxon>
        <taxon>Microbacterium</taxon>
    </lineage>
</organism>
<name>A0ABP7B8U4_9MICO</name>
<dbReference type="SUPFAM" id="SSF53448">
    <property type="entry name" value="Nucleotide-diphospho-sugar transferases"/>
    <property type="match status" value="1"/>
</dbReference>
<evidence type="ECO:0008006" key="4">
    <source>
        <dbReference type="Google" id="ProtNLM"/>
    </source>
</evidence>
<keyword evidence="1" id="KW-0812">Transmembrane</keyword>